<dbReference type="InterPro" id="IPR018609">
    <property type="entry name" value="Bud13"/>
</dbReference>
<evidence type="ECO:0008006" key="4">
    <source>
        <dbReference type="Google" id="ProtNLM"/>
    </source>
</evidence>
<dbReference type="Pfam" id="PF09736">
    <property type="entry name" value="Bud13"/>
    <property type="match status" value="1"/>
</dbReference>
<keyword evidence="3" id="KW-1185">Reference proteome</keyword>
<dbReference type="GO" id="GO:0003723">
    <property type="term" value="F:RNA binding"/>
    <property type="evidence" value="ECO:0007669"/>
    <property type="project" value="TreeGrafter"/>
</dbReference>
<comment type="caution">
    <text evidence="2">The sequence shown here is derived from an EMBL/GenBank/DDBJ whole genome shotgun (WGS) entry which is preliminary data.</text>
</comment>
<dbReference type="PANTHER" id="PTHR31809:SF0">
    <property type="entry name" value="BUD13 HOMOLOG"/>
    <property type="match status" value="1"/>
</dbReference>
<gene>
    <name evidence="2" type="ORF">CEPIT_LOCUS43045</name>
</gene>
<evidence type="ECO:0000256" key="1">
    <source>
        <dbReference type="ARBA" id="ARBA00011069"/>
    </source>
</evidence>
<dbReference type="GO" id="GO:0005684">
    <property type="term" value="C:U2-type spliceosomal complex"/>
    <property type="evidence" value="ECO:0007669"/>
    <property type="project" value="TreeGrafter"/>
</dbReference>
<comment type="similarity">
    <text evidence="1">Belongs to the CWC26 family.</text>
</comment>
<dbReference type="AlphaFoldDB" id="A0AAV0GEZ1"/>
<dbReference type="EMBL" id="CAMAPF010001104">
    <property type="protein sequence ID" value="CAH9146515.1"/>
    <property type="molecule type" value="Genomic_DNA"/>
</dbReference>
<evidence type="ECO:0000313" key="2">
    <source>
        <dbReference type="EMBL" id="CAH9146515.1"/>
    </source>
</evidence>
<organism evidence="2 3">
    <name type="scientific">Cuscuta epithymum</name>
    <dbReference type="NCBI Taxonomy" id="186058"/>
    <lineage>
        <taxon>Eukaryota</taxon>
        <taxon>Viridiplantae</taxon>
        <taxon>Streptophyta</taxon>
        <taxon>Embryophyta</taxon>
        <taxon>Tracheophyta</taxon>
        <taxon>Spermatophyta</taxon>
        <taxon>Magnoliopsida</taxon>
        <taxon>eudicotyledons</taxon>
        <taxon>Gunneridae</taxon>
        <taxon>Pentapetalae</taxon>
        <taxon>asterids</taxon>
        <taxon>lamiids</taxon>
        <taxon>Solanales</taxon>
        <taxon>Convolvulaceae</taxon>
        <taxon>Cuscuteae</taxon>
        <taxon>Cuscuta</taxon>
        <taxon>Cuscuta subgen. Cuscuta</taxon>
    </lineage>
</organism>
<reference evidence="2" key="1">
    <citation type="submission" date="2022-07" db="EMBL/GenBank/DDBJ databases">
        <authorList>
            <person name="Macas J."/>
            <person name="Novak P."/>
            <person name="Neumann P."/>
        </authorList>
    </citation>
    <scope>NUCLEOTIDE SEQUENCE</scope>
</reference>
<dbReference type="InterPro" id="IPR051112">
    <property type="entry name" value="CWC26_splicing_factor"/>
</dbReference>
<protein>
    <recommendedName>
        <fullName evidence="4">BUD13 homolog</fullName>
    </recommendedName>
</protein>
<sequence>MEARLQELENEKEKLFARSRDDPELDNMLKERLRWGDPMAHLVKKKQADQALLLPDFGSDDRMKESGFVIPQEVPPHSWIRRGLKAAPNRYGIKTGRHWDGFDRSNGKLSLGFPCCVS</sequence>
<dbReference type="GO" id="GO:0070274">
    <property type="term" value="C:RES complex"/>
    <property type="evidence" value="ECO:0007669"/>
    <property type="project" value="TreeGrafter"/>
</dbReference>
<dbReference type="PANTHER" id="PTHR31809">
    <property type="entry name" value="BUD13 HOMOLOG"/>
    <property type="match status" value="1"/>
</dbReference>
<dbReference type="GO" id="GO:0000398">
    <property type="term" value="P:mRNA splicing, via spliceosome"/>
    <property type="evidence" value="ECO:0007669"/>
    <property type="project" value="TreeGrafter"/>
</dbReference>
<name>A0AAV0GEZ1_9ASTE</name>
<dbReference type="Proteomes" id="UP001152523">
    <property type="component" value="Unassembled WGS sequence"/>
</dbReference>
<accession>A0AAV0GEZ1</accession>
<evidence type="ECO:0000313" key="3">
    <source>
        <dbReference type="Proteomes" id="UP001152523"/>
    </source>
</evidence>
<proteinExistence type="inferred from homology"/>